<dbReference type="SMART" id="SM00028">
    <property type="entry name" value="TPR"/>
    <property type="match status" value="4"/>
</dbReference>
<feature type="repeat" description="TPR" evidence="2">
    <location>
        <begin position="175"/>
        <end position="208"/>
    </location>
</feature>
<keyword evidence="1" id="KW-0808">Transferase</keyword>
<gene>
    <name evidence="4" type="ORF">GCM10023307_16420</name>
</gene>
<dbReference type="PROSITE" id="PS50005">
    <property type="entry name" value="TPR"/>
    <property type="match status" value="2"/>
</dbReference>
<dbReference type="PANTHER" id="PTHR12788">
    <property type="entry name" value="PROTEIN-TYROSINE SULFOTRANSFERASE 2"/>
    <property type="match status" value="1"/>
</dbReference>
<reference evidence="5" key="1">
    <citation type="journal article" date="2019" name="Int. J. Syst. Evol. Microbiol.">
        <title>The Global Catalogue of Microorganisms (GCM) 10K type strain sequencing project: providing services to taxonomists for standard genome sequencing and annotation.</title>
        <authorList>
            <consortium name="The Broad Institute Genomics Platform"/>
            <consortium name="The Broad Institute Genome Sequencing Center for Infectious Disease"/>
            <person name="Wu L."/>
            <person name="Ma J."/>
        </authorList>
    </citation>
    <scope>NUCLEOTIDE SEQUENCE [LARGE SCALE GENOMIC DNA]</scope>
    <source>
        <strain evidence="5">JCM 18204</strain>
    </source>
</reference>
<dbReference type="SUPFAM" id="SSF52540">
    <property type="entry name" value="P-loop containing nucleoside triphosphate hydrolases"/>
    <property type="match status" value="1"/>
</dbReference>
<dbReference type="Pfam" id="PF14559">
    <property type="entry name" value="TPR_19"/>
    <property type="match status" value="1"/>
</dbReference>
<dbReference type="Pfam" id="PF13469">
    <property type="entry name" value="Sulfotransfer_3"/>
    <property type="match status" value="1"/>
</dbReference>
<comment type="caution">
    <text evidence="4">The sequence shown here is derived from an EMBL/GenBank/DDBJ whole genome shotgun (WGS) entry which is preliminary data.</text>
</comment>
<dbReference type="EMBL" id="BAABJE010000007">
    <property type="protein sequence ID" value="GAA4791828.1"/>
    <property type="molecule type" value="Genomic_DNA"/>
</dbReference>
<proteinExistence type="predicted"/>
<dbReference type="PANTHER" id="PTHR12788:SF10">
    <property type="entry name" value="PROTEIN-TYROSINE SULFOTRANSFERASE"/>
    <property type="match status" value="1"/>
</dbReference>
<dbReference type="InterPro" id="IPR005158">
    <property type="entry name" value="BTAD"/>
</dbReference>
<dbReference type="RefSeq" id="WP_345302838.1">
    <property type="nucleotide sequence ID" value="NZ_BAABJE010000007.1"/>
</dbReference>
<protein>
    <submittedName>
        <fullName evidence="4">Tetratricopeptide repeat-containing sulfotransferase family protein</fullName>
    </submittedName>
</protein>
<keyword evidence="2" id="KW-0802">TPR repeat</keyword>
<dbReference type="InterPro" id="IPR011990">
    <property type="entry name" value="TPR-like_helical_dom_sf"/>
</dbReference>
<evidence type="ECO:0000259" key="3">
    <source>
        <dbReference type="Pfam" id="PF03704"/>
    </source>
</evidence>
<dbReference type="SUPFAM" id="SSF48452">
    <property type="entry name" value="TPR-like"/>
    <property type="match status" value="1"/>
</dbReference>
<name>A0ABP9B823_9GAMM</name>
<dbReference type="InterPro" id="IPR019734">
    <property type="entry name" value="TPR_rpt"/>
</dbReference>
<evidence type="ECO:0000256" key="1">
    <source>
        <dbReference type="ARBA" id="ARBA00022679"/>
    </source>
</evidence>
<evidence type="ECO:0000313" key="5">
    <source>
        <dbReference type="Proteomes" id="UP001499959"/>
    </source>
</evidence>
<evidence type="ECO:0000313" key="4">
    <source>
        <dbReference type="EMBL" id="GAA4791828.1"/>
    </source>
</evidence>
<dbReference type="Pfam" id="PF03704">
    <property type="entry name" value="BTAD"/>
    <property type="match status" value="1"/>
</dbReference>
<sequence>MSEATATLDVALNHASRLLGSDPELAGEQAVEVLRVVRDHPVALMILGISHRLGGRFDRAIEVLGPLTRTASEMPRVHYEYALALSRTGRTEEAIVALQQSLALNAGLPQVWLALADLQRAVGRPKDADAAYAGYVRTSVRDPHLLQAADDLNANRLPEAERLLRDWLKQHPTDVVAIRMLGELAVRVGRTPEALRLFGRCLELAPGFREARQHYALMLHRDQQSQQALEQLDLLLDDDPVNPGARTLKAAVLCRLGEYGQGIALYDALVREYSHNARLWMSYGHALKTEGRQADAIAAYRNCVREEPEFGEAWWSLANLKTIRFDDDDIATMRAQLERDDLDTEHRLHFEFSLGKALEDRAEYEASFAHYAEGNRLRVELVPYRAGDTSARVAQSKQVYTSAFFAERAGCGDPAPDPIFIVGLPRSGSTLLEQILSSHSAVEGTMELPEIISMTRALRRGVEGATHYHEVLAGLPPETFAELGRQFLDRTRVQRKTDAPLFIDKMPNNFLHLGLIHLMLPNAKIIDARRHPMACCFSGFKQHFARGQSFSYRLGDIGRYYHDYVELMAHFDAVFAAIGQPDRVHRVIYERMVEDTEAEVRRLLDYCGLPFEERCLRFFENDRPVRTASSEQVRRPINRDGVDQWRHYAPWLGPLESALGAVLQAYPEVPEFPAPAGAQPA</sequence>
<dbReference type="Gene3D" id="1.25.40.10">
    <property type="entry name" value="Tetratricopeptide repeat domain"/>
    <property type="match status" value="2"/>
</dbReference>
<feature type="repeat" description="TPR" evidence="2">
    <location>
        <begin position="277"/>
        <end position="310"/>
    </location>
</feature>
<dbReference type="InterPro" id="IPR026634">
    <property type="entry name" value="TPST-like"/>
</dbReference>
<dbReference type="InterPro" id="IPR027417">
    <property type="entry name" value="P-loop_NTPase"/>
</dbReference>
<organism evidence="4 5">
    <name type="scientific">Lysobacter hankyongensis</name>
    <dbReference type="NCBI Taxonomy" id="1176535"/>
    <lineage>
        <taxon>Bacteria</taxon>
        <taxon>Pseudomonadati</taxon>
        <taxon>Pseudomonadota</taxon>
        <taxon>Gammaproteobacteria</taxon>
        <taxon>Lysobacterales</taxon>
        <taxon>Lysobacteraceae</taxon>
        <taxon>Lysobacter</taxon>
    </lineage>
</organism>
<dbReference type="Pfam" id="PF13432">
    <property type="entry name" value="TPR_16"/>
    <property type="match status" value="1"/>
</dbReference>
<evidence type="ECO:0000256" key="2">
    <source>
        <dbReference type="PROSITE-ProRule" id="PRU00339"/>
    </source>
</evidence>
<accession>A0ABP9B823</accession>
<dbReference type="Gene3D" id="3.40.50.300">
    <property type="entry name" value="P-loop containing nucleotide triphosphate hydrolases"/>
    <property type="match status" value="1"/>
</dbReference>
<feature type="domain" description="Bacterial transcriptional activator" evidence="3">
    <location>
        <begin position="247"/>
        <end position="305"/>
    </location>
</feature>
<keyword evidence="5" id="KW-1185">Reference proteome</keyword>
<dbReference type="Proteomes" id="UP001499959">
    <property type="component" value="Unassembled WGS sequence"/>
</dbReference>